<sequence length="220" mass="26545">MQRFKTVYYICGKIIIMKKLFLLFVFCSSFIYAQDKDQLFKKLDSLGIVENKCLETKDYDFCRDMIADTREEIYEELYKQNVKEINELGLYDASIEYLENKRKSFIENYSKLLELDNYDNIDIQNAILQPYDEKYNNGKKLSFVFENKEGIKSFIKSISNTLLRKILRKQLELIVNYRTEEYQRIEKYINKNLKRLNISRKTFDEMSDNDKAVLWKSFKN</sequence>
<accession>A0A1S7DQQ6</accession>
<reference evidence="1 2" key="1">
    <citation type="submission" date="2015-06" db="EMBL/GenBank/DDBJ databases">
        <title>R. anatipestifer strain HXb2 is the most virulent strain so far, and the genome sequence would help us uncover the pathogenesis.</title>
        <authorList>
            <person name="Hu Q."/>
            <person name="Qi J."/>
            <person name="Bo H."/>
            <person name="Liu G."/>
            <person name="Tao M."/>
            <person name="Ding Y."/>
            <person name="Xue Y."/>
        </authorList>
    </citation>
    <scope>NUCLEOTIDE SEQUENCE [LARGE SCALE GENOMIC DNA]</scope>
    <source>
        <strain evidence="1 2">HXb2</strain>
    </source>
</reference>
<proteinExistence type="predicted"/>
<gene>
    <name evidence="1" type="ORF">AB406_0487</name>
</gene>
<evidence type="ECO:0000313" key="1">
    <source>
        <dbReference type="EMBL" id="AQY21445.1"/>
    </source>
</evidence>
<evidence type="ECO:0000313" key="2">
    <source>
        <dbReference type="Proteomes" id="UP000189883"/>
    </source>
</evidence>
<name>A0A1S7DQQ6_RIEAN</name>
<dbReference type="EMBL" id="CP011859">
    <property type="protein sequence ID" value="AQY21445.1"/>
    <property type="molecule type" value="Genomic_DNA"/>
</dbReference>
<dbReference type="Proteomes" id="UP000189883">
    <property type="component" value="Chromosome"/>
</dbReference>
<organism evidence="1 2">
    <name type="scientific">Riemerella anatipestifer</name>
    <name type="common">Moraxella anatipestifer</name>
    <dbReference type="NCBI Taxonomy" id="34085"/>
    <lineage>
        <taxon>Bacteria</taxon>
        <taxon>Pseudomonadati</taxon>
        <taxon>Bacteroidota</taxon>
        <taxon>Flavobacteriia</taxon>
        <taxon>Flavobacteriales</taxon>
        <taxon>Weeksellaceae</taxon>
        <taxon>Riemerella</taxon>
    </lineage>
</organism>
<protein>
    <submittedName>
        <fullName evidence="1">Uncharacterized protein</fullName>
    </submittedName>
</protein>
<dbReference type="AlphaFoldDB" id="A0A1S7DQQ6"/>